<dbReference type="PANTHER" id="PTHR42718">
    <property type="entry name" value="MAJOR FACILITATOR SUPERFAMILY MULTIDRUG TRANSPORTER MFSC"/>
    <property type="match status" value="1"/>
</dbReference>
<feature type="transmembrane region" description="Helical" evidence="6">
    <location>
        <begin position="151"/>
        <end position="176"/>
    </location>
</feature>
<keyword evidence="3 6" id="KW-0812">Transmembrane</keyword>
<gene>
    <name evidence="8" type="ORF">KI688_003130</name>
</gene>
<feature type="transmembrane region" description="Helical" evidence="6">
    <location>
        <begin position="374"/>
        <end position="394"/>
    </location>
</feature>
<evidence type="ECO:0000256" key="2">
    <source>
        <dbReference type="ARBA" id="ARBA00022448"/>
    </source>
</evidence>
<dbReference type="Gene3D" id="1.20.1720.10">
    <property type="entry name" value="Multidrug resistance protein D"/>
    <property type="match status" value="1"/>
</dbReference>
<evidence type="ECO:0000313" key="9">
    <source>
        <dbReference type="Proteomes" id="UP000707451"/>
    </source>
</evidence>
<dbReference type="SUPFAM" id="SSF103473">
    <property type="entry name" value="MFS general substrate transporter"/>
    <property type="match status" value="1"/>
</dbReference>
<feature type="transmembrane region" description="Helical" evidence="6">
    <location>
        <begin position="26"/>
        <end position="50"/>
    </location>
</feature>
<name>A0A9P8BQE8_9FUNG</name>
<dbReference type="Proteomes" id="UP000707451">
    <property type="component" value="Unassembled WGS sequence"/>
</dbReference>
<accession>A0A9P8BQE8</accession>
<protein>
    <recommendedName>
        <fullName evidence="7">Major facilitator superfamily (MFS) profile domain-containing protein</fullName>
    </recommendedName>
</protein>
<dbReference type="InterPro" id="IPR011701">
    <property type="entry name" value="MFS"/>
</dbReference>
<evidence type="ECO:0000313" key="8">
    <source>
        <dbReference type="EMBL" id="KAG9064869.1"/>
    </source>
</evidence>
<keyword evidence="9" id="KW-1185">Reference proteome</keyword>
<dbReference type="InterPro" id="IPR036259">
    <property type="entry name" value="MFS_trans_sf"/>
</dbReference>
<feature type="transmembrane region" description="Helical" evidence="6">
    <location>
        <begin position="216"/>
        <end position="236"/>
    </location>
</feature>
<keyword evidence="4 6" id="KW-1133">Transmembrane helix</keyword>
<feature type="transmembrane region" description="Helical" evidence="6">
    <location>
        <begin position="122"/>
        <end position="139"/>
    </location>
</feature>
<dbReference type="Pfam" id="PF07690">
    <property type="entry name" value="MFS_1"/>
    <property type="match status" value="1"/>
</dbReference>
<feature type="transmembrane region" description="Helical" evidence="6">
    <location>
        <begin position="321"/>
        <end position="342"/>
    </location>
</feature>
<feature type="transmembrane region" description="Helical" evidence="6">
    <location>
        <begin position="248"/>
        <end position="265"/>
    </location>
</feature>
<feature type="transmembrane region" description="Helical" evidence="6">
    <location>
        <begin position="349"/>
        <end position="368"/>
    </location>
</feature>
<dbReference type="GO" id="GO:0022857">
    <property type="term" value="F:transmembrane transporter activity"/>
    <property type="evidence" value="ECO:0007669"/>
    <property type="project" value="InterPro"/>
</dbReference>
<comment type="subcellular location">
    <subcellularLocation>
        <location evidence="1">Membrane</location>
        <topology evidence="1">Multi-pass membrane protein</topology>
    </subcellularLocation>
</comment>
<feature type="transmembrane region" description="Helical" evidence="6">
    <location>
        <begin position="93"/>
        <end position="110"/>
    </location>
</feature>
<dbReference type="InterPro" id="IPR032675">
    <property type="entry name" value="LRR_dom_sf"/>
</dbReference>
<keyword evidence="5 6" id="KW-0472">Membrane</keyword>
<dbReference type="SUPFAM" id="SSF52047">
    <property type="entry name" value="RNI-like"/>
    <property type="match status" value="1"/>
</dbReference>
<dbReference type="Gene3D" id="1.20.1250.20">
    <property type="entry name" value="MFS general substrate transporter like domains"/>
    <property type="match status" value="1"/>
</dbReference>
<feature type="transmembrane region" description="Helical" evidence="6">
    <location>
        <begin position="182"/>
        <end position="204"/>
    </location>
</feature>
<dbReference type="PANTHER" id="PTHR42718:SF9">
    <property type="entry name" value="MAJOR FACILITATOR SUPERFAMILY MULTIDRUG TRANSPORTER MFSC"/>
    <property type="match status" value="1"/>
</dbReference>
<dbReference type="EMBL" id="JAHRHY010000013">
    <property type="protein sequence ID" value="KAG9064869.1"/>
    <property type="molecule type" value="Genomic_DNA"/>
</dbReference>
<comment type="caution">
    <text evidence="8">The sequence shown here is derived from an EMBL/GenBank/DDBJ whole genome shotgun (WGS) entry which is preliminary data.</text>
</comment>
<feature type="transmembrane region" description="Helical" evidence="6">
    <location>
        <begin position="431"/>
        <end position="451"/>
    </location>
</feature>
<keyword evidence="2" id="KW-0813">Transport</keyword>
<reference evidence="8" key="1">
    <citation type="submission" date="2021-06" db="EMBL/GenBank/DDBJ databases">
        <title>Genome Sequence of Mortierella hyaline Strain SCG-10, a Cold-Adapted, Nitrate-Reducing Fungus Isolated from Soil in Minnesota, USA.</title>
        <authorList>
            <person name="Aldossari N."/>
        </authorList>
    </citation>
    <scope>NUCLEOTIDE SEQUENCE</scope>
    <source>
        <strain evidence="8">SCG-10</strain>
    </source>
</reference>
<proteinExistence type="predicted"/>
<dbReference type="GO" id="GO:0016020">
    <property type="term" value="C:membrane"/>
    <property type="evidence" value="ECO:0007669"/>
    <property type="project" value="UniProtKB-SubCell"/>
</dbReference>
<dbReference type="InterPro" id="IPR020846">
    <property type="entry name" value="MFS_dom"/>
</dbReference>
<evidence type="ECO:0000256" key="4">
    <source>
        <dbReference type="ARBA" id="ARBA00022989"/>
    </source>
</evidence>
<dbReference type="OrthoDB" id="2130629at2759"/>
<dbReference type="PROSITE" id="PS50850">
    <property type="entry name" value="MFS"/>
    <property type="match status" value="1"/>
</dbReference>
<evidence type="ECO:0000256" key="3">
    <source>
        <dbReference type="ARBA" id="ARBA00022692"/>
    </source>
</evidence>
<evidence type="ECO:0000256" key="5">
    <source>
        <dbReference type="ARBA" id="ARBA00023136"/>
    </source>
</evidence>
<feature type="transmembrane region" description="Helical" evidence="6">
    <location>
        <begin position="62"/>
        <end position="81"/>
    </location>
</feature>
<dbReference type="AlphaFoldDB" id="A0A9P8BQE8"/>
<feature type="transmembrane region" description="Helical" evidence="6">
    <location>
        <begin position="471"/>
        <end position="491"/>
    </location>
</feature>
<sequence length="821" mass="89288">MEATTIATSTKPLLPWYRRLNQNKGLLLALVSMAQMLDIINVASVTITLPDILKEVGYSIDQLQWVTSAYSLAYGAFLLIGGRFGDLFGHRRIYILGVTWFSIWSVVNGFAKDPVIMSVGRALQGMGAGFTVPSALAILTTTYPVGPERTFALSVFGGTGAVGSVVGVLLGGILGSTIGWRWIFYFTAILGFIMAILGFVVIPAEKGVSKIEDRRIDIFGAGAFCAGIVCIIFYLSESPVSGWASAKTLAPLIVGLVLIVSFVVIEHKIDYPIMPLRIWKSQRLIASCLIILCVSAALNAMIYFSSLLLQNVLGYTPLKTSLAYIVHGVGAIVAIVIITRIVAKVRTKIITIVGWFFFIASGIVLAQIKADSSYWSIPFPSLILNFMGMAPVWLCCQINCVADADDDDQGVVGAGTLLYTVLLMHLQKKDLYNVALQIGAPIGIAVANIVANNKNGRLAVGAELLPGYRSAFYTYAIMAGVGLVVTIIFAANSDTAKMHETTAEGVAATASGDGDEEIGHAESIDQIATDMKGSSGVASAGATIFPGSSSTSVVGGEKEDGSYDPLVDINDSRGLAKEIAKICPKLNSLTHRDDDEELTDGELVLQVIEALSPQQVQEFHCTSQSTEIQDHVGTIFRRHSDTLRKLVLSNCRSIKDKAIQFLLVECPTIEALDIVLLGDRHEFIIDLEGAIKFLWVCTRLRRLRLTVGIPDEPLYLHTSVEHYYSRSPPATLSATEKEQFDQLERLFRQLEKLTDLEHLNLKVFFYDRLSTFPGLLSIGKPQIETPWLPPSPAGQEEFKELFGSVSEVIHETCVTMVFGLR</sequence>
<dbReference type="Gene3D" id="3.80.10.10">
    <property type="entry name" value="Ribonuclease Inhibitor"/>
    <property type="match status" value="1"/>
</dbReference>
<organism evidence="8 9">
    <name type="scientific">Linnemannia hyalina</name>
    <dbReference type="NCBI Taxonomy" id="64524"/>
    <lineage>
        <taxon>Eukaryota</taxon>
        <taxon>Fungi</taxon>
        <taxon>Fungi incertae sedis</taxon>
        <taxon>Mucoromycota</taxon>
        <taxon>Mortierellomycotina</taxon>
        <taxon>Mortierellomycetes</taxon>
        <taxon>Mortierellales</taxon>
        <taxon>Mortierellaceae</taxon>
        <taxon>Linnemannia</taxon>
    </lineage>
</organism>
<evidence type="ECO:0000259" key="7">
    <source>
        <dbReference type="PROSITE" id="PS50850"/>
    </source>
</evidence>
<feature type="transmembrane region" description="Helical" evidence="6">
    <location>
        <begin position="285"/>
        <end position="309"/>
    </location>
</feature>
<evidence type="ECO:0000256" key="1">
    <source>
        <dbReference type="ARBA" id="ARBA00004141"/>
    </source>
</evidence>
<evidence type="ECO:0000256" key="6">
    <source>
        <dbReference type="SAM" id="Phobius"/>
    </source>
</evidence>
<feature type="domain" description="Major facilitator superfamily (MFS) profile" evidence="7">
    <location>
        <begin position="27"/>
        <end position="494"/>
    </location>
</feature>